<keyword evidence="3" id="KW-0862">Zinc</keyword>
<dbReference type="GO" id="GO:0140082">
    <property type="term" value="F:SUMO-ubiquitin ligase activity"/>
    <property type="evidence" value="ECO:0007669"/>
    <property type="project" value="TreeGrafter"/>
</dbReference>
<dbReference type="GO" id="GO:0033768">
    <property type="term" value="C:SUMO-targeted ubiquitin ligase complex"/>
    <property type="evidence" value="ECO:0007669"/>
    <property type="project" value="TreeGrafter"/>
</dbReference>
<protein>
    <recommendedName>
        <fullName evidence="6">RING-type domain-containing protein</fullName>
    </recommendedName>
</protein>
<feature type="compositionally biased region" description="Low complexity" evidence="5">
    <location>
        <begin position="162"/>
        <end position="179"/>
    </location>
</feature>
<feature type="domain" description="RING-type" evidence="6">
    <location>
        <begin position="191"/>
        <end position="243"/>
    </location>
</feature>
<name>A0AAD4BLH5_BOLED</name>
<keyword evidence="8" id="KW-1185">Reference proteome</keyword>
<feature type="compositionally biased region" description="Polar residues" evidence="5">
    <location>
        <begin position="84"/>
        <end position="97"/>
    </location>
</feature>
<proteinExistence type="predicted"/>
<evidence type="ECO:0000256" key="5">
    <source>
        <dbReference type="SAM" id="MobiDB-lite"/>
    </source>
</evidence>
<dbReference type="GO" id="GO:0061630">
    <property type="term" value="F:ubiquitin protein ligase activity"/>
    <property type="evidence" value="ECO:0007669"/>
    <property type="project" value="InterPro"/>
</dbReference>
<evidence type="ECO:0000259" key="6">
    <source>
        <dbReference type="PROSITE" id="PS50089"/>
    </source>
</evidence>
<evidence type="ECO:0000256" key="4">
    <source>
        <dbReference type="PROSITE-ProRule" id="PRU00175"/>
    </source>
</evidence>
<keyword evidence="1" id="KW-0479">Metal-binding</keyword>
<accession>A0AAD4BLH5</accession>
<dbReference type="Pfam" id="PF00097">
    <property type="entry name" value="zf-C3HC4"/>
    <property type="match status" value="1"/>
</dbReference>
<evidence type="ECO:0000313" key="7">
    <source>
        <dbReference type="EMBL" id="KAF8434102.1"/>
    </source>
</evidence>
<reference evidence="7" key="2">
    <citation type="journal article" date="2020" name="Nat. Commun.">
        <title>Large-scale genome sequencing of mycorrhizal fungi provides insights into the early evolution of symbiotic traits.</title>
        <authorList>
            <person name="Miyauchi S."/>
            <person name="Kiss E."/>
            <person name="Kuo A."/>
            <person name="Drula E."/>
            <person name="Kohler A."/>
            <person name="Sanchez-Garcia M."/>
            <person name="Morin E."/>
            <person name="Andreopoulos B."/>
            <person name="Barry K.W."/>
            <person name="Bonito G."/>
            <person name="Buee M."/>
            <person name="Carver A."/>
            <person name="Chen C."/>
            <person name="Cichocki N."/>
            <person name="Clum A."/>
            <person name="Culley D."/>
            <person name="Crous P.W."/>
            <person name="Fauchery L."/>
            <person name="Girlanda M."/>
            <person name="Hayes R.D."/>
            <person name="Keri Z."/>
            <person name="LaButti K."/>
            <person name="Lipzen A."/>
            <person name="Lombard V."/>
            <person name="Magnuson J."/>
            <person name="Maillard F."/>
            <person name="Murat C."/>
            <person name="Nolan M."/>
            <person name="Ohm R.A."/>
            <person name="Pangilinan J."/>
            <person name="Pereira M.F."/>
            <person name="Perotto S."/>
            <person name="Peter M."/>
            <person name="Pfister S."/>
            <person name="Riley R."/>
            <person name="Sitrit Y."/>
            <person name="Stielow J.B."/>
            <person name="Szollosi G."/>
            <person name="Zifcakova L."/>
            <person name="Stursova M."/>
            <person name="Spatafora J.W."/>
            <person name="Tedersoo L."/>
            <person name="Vaario L.M."/>
            <person name="Yamada A."/>
            <person name="Yan M."/>
            <person name="Wang P."/>
            <person name="Xu J."/>
            <person name="Bruns T."/>
            <person name="Baldrian P."/>
            <person name="Vilgalys R."/>
            <person name="Dunand C."/>
            <person name="Henrissat B."/>
            <person name="Grigoriev I.V."/>
            <person name="Hibbett D."/>
            <person name="Nagy L.G."/>
            <person name="Martin F.M."/>
        </authorList>
    </citation>
    <scope>NUCLEOTIDE SEQUENCE</scope>
    <source>
        <strain evidence="7">BED1</strain>
    </source>
</reference>
<dbReference type="CDD" id="cd16449">
    <property type="entry name" value="RING-HC"/>
    <property type="match status" value="1"/>
</dbReference>
<evidence type="ECO:0000256" key="3">
    <source>
        <dbReference type="ARBA" id="ARBA00022833"/>
    </source>
</evidence>
<evidence type="ECO:0000313" key="8">
    <source>
        <dbReference type="Proteomes" id="UP001194468"/>
    </source>
</evidence>
<dbReference type="Gene3D" id="3.30.40.10">
    <property type="entry name" value="Zinc/RING finger domain, C3HC4 (zinc finger)"/>
    <property type="match status" value="1"/>
</dbReference>
<dbReference type="GO" id="GO:0032183">
    <property type="term" value="F:SUMO binding"/>
    <property type="evidence" value="ECO:0007669"/>
    <property type="project" value="TreeGrafter"/>
</dbReference>
<dbReference type="SMART" id="SM00184">
    <property type="entry name" value="RING"/>
    <property type="match status" value="1"/>
</dbReference>
<evidence type="ECO:0000256" key="1">
    <source>
        <dbReference type="ARBA" id="ARBA00022723"/>
    </source>
</evidence>
<comment type="caution">
    <text evidence="7">The sequence shown here is derived from an EMBL/GenBank/DDBJ whole genome shotgun (WGS) entry which is preliminary data.</text>
</comment>
<dbReference type="SUPFAM" id="SSF57850">
    <property type="entry name" value="RING/U-box"/>
    <property type="match status" value="1"/>
</dbReference>
<dbReference type="GO" id="GO:0008270">
    <property type="term" value="F:zinc ion binding"/>
    <property type="evidence" value="ECO:0007669"/>
    <property type="project" value="UniProtKB-KW"/>
</dbReference>
<dbReference type="InterPro" id="IPR013083">
    <property type="entry name" value="Znf_RING/FYVE/PHD"/>
</dbReference>
<reference evidence="7" key="1">
    <citation type="submission" date="2019-10" db="EMBL/GenBank/DDBJ databases">
        <authorList>
            <consortium name="DOE Joint Genome Institute"/>
            <person name="Kuo A."/>
            <person name="Miyauchi S."/>
            <person name="Kiss E."/>
            <person name="Drula E."/>
            <person name="Kohler A."/>
            <person name="Sanchez-Garcia M."/>
            <person name="Andreopoulos B."/>
            <person name="Barry K.W."/>
            <person name="Bonito G."/>
            <person name="Buee M."/>
            <person name="Carver A."/>
            <person name="Chen C."/>
            <person name="Cichocki N."/>
            <person name="Clum A."/>
            <person name="Culley D."/>
            <person name="Crous P.W."/>
            <person name="Fauchery L."/>
            <person name="Girlanda M."/>
            <person name="Hayes R."/>
            <person name="Keri Z."/>
            <person name="LaButti K."/>
            <person name="Lipzen A."/>
            <person name="Lombard V."/>
            <person name="Magnuson J."/>
            <person name="Maillard F."/>
            <person name="Morin E."/>
            <person name="Murat C."/>
            <person name="Nolan M."/>
            <person name="Ohm R."/>
            <person name="Pangilinan J."/>
            <person name="Pereira M."/>
            <person name="Perotto S."/>
            <person name="Peter M."/>
            <person name="Riley R."/>
            <person name="Sitrit Y."/>
            <person name="Stielow B."/>
            <person name="Szollosi G."/>
            <person name="Zifcakova L."/>
            <person name="Stursova M."/>
            <person name="Spatafora J.W."/>
            <person name="Tedersoo L."/>
            <person name="Vaario L.-M."/>
            <person name="Yamada A."/>
            <person name="Yan M."/>
            <person name="Wang P."/>
            <person name="Xu J."/>
            <person name="Bruns T."/>
            <person name="Baldrian P."/>
            <person name="Vilgalys R."/>
            <person name="Henrissat B."/>
            <person name="Grigoriev I.V."/>
            <person name="Hibbett D."/>
            <person name="Nagy L.G."/>
            <person name="Martin F.M."/>
        </authorList>
    </citation>
    <scope>NUCLEOTIDE SEQUENCE</scope>
    <source>
        <strain evidence="7">BED1</strain>
    </source>
</reference>
<dbReference type="InterPro" id="IPR001841">
    <property type="entry name" value="Znf_RING"/>
</dbReference>
<evidence type="ECO:0000256" key="2">
    <source>
        <dbReference type="ARBA" id="ARBA00022771"/>
    </source>
</evidence>
<sequence length="267" mass="28239">MSATQDAIDLTTPPSVLYPLPAPSTCRDPRRHRTASPVRDGAPSGSRQKRRRLEVGSGFERAATEPSGDVGQLQSEALQPPPANTNQPSTVLAQISTWDIPPDVVSDNTPRSTGEESPKQPPSPTHVDQPVQPSASVPSDSDDPIVVSRKADRSSFPIVELTSPSRAPPSTSTAVATSSNPIPEPLSTYTCPICFSSPTNATLTPCGHLCCGQCLFTAVKSTIRRNMVVAMDRAPPARCPVCRAEIPGWDGHGGGVIGLKMQVLYSL</sequence>
<dbReference type="InterPro" id="IPR049627">
    <property type="entry name" value="SLX8"/>
</dbReference>
<dbReference type="InterPro" id="IPR018957">
    <property type="entry name" value="Znf_C3HC4_RING-type"/>
</dbReference>
<dbReference type="PANTHER" id="PTHR47094">
    <property type="entry name" value="ELFLESS, ISOFORM B"/>
    <property type="match status" value="1"/>
</dbReference>
<dbReference type="EMBL" id="WHUW01000030">
    <property type="protein sequence ID" value="KAF8434102.1"/>
    <property type="molecule type" value="Genomic_DNA"/>
</dbReference>
<feature type="region of interest" description="Disordered" evidence="5">
    <location>
        <begin position="157"/>
        <end position="181"/>
    </location>
</feature>
<dbReference type="Proteomes" id="UP001194468">
    <property type="component" value="Unassembled WGS sequence"/>
</dbReference>
<dbReference type="GO" id="GO:0006511">
    <property type="term" value="P:ubiquitin-dependent protein catabolic process"/>
    <property type="evidence" value="ECO:0007669"/>
    <property type="project" value="TreeGrafter"/>
</dbReference>
<dbReference type="PANTHER" id="PTHR47094:SF1">
    <property type="entry name" value="RING-TYPE E3 UBIQUITIN TRANSFERASE"/>
    <property type="match status" value="1"/>
</dbReference>
<feature type="compositionally biased region" description="Low complexity" evidence="5">
    <location>
        <begin position="127"/>
        <end position="145"/>
    </location>
</feature>
<dbReference type="AlphaFoldDB" id="A0AAD4BLH5"/>
<dbReference type="PROSITE" id="PS50089">
    <property type="entry name" value="ZF_RING_2"/>
    <property type="match status" value="1"/>
</dbReference>
<keyword evidence="2 4" id="KW-0863">Zinc-finger</keyword>
<gene>
    <name evidence="7" type="ORF">L210DRAFT_3649281</name>
</gene>
<organism evidence="7 8">
    <name type="scientific">Boletus edulis BED1</name>
    <dbReference type="NCBI Taxonomy" id="1328754"/>
    <lineage>
        <taxon>Eukaryota</taxon>
        <taxon>Fungi</taxon>
        <taxon>Dikarya</taxon>
        <taxon>Basidiomycota</taxon>
        <taxon>Agaricomycotina</taxon>
        <taxon>Agaricomycetes</taxon>
        <taxon>Agaricomycetidae</taxon>
        <taxon>Boletales</taxon>
        <taxon>Boletineae</taxon>
        <taxon>Boletaceae</taxon>
        <taxon>Boletoideae</taxon>
        <taxon>Boletus</taxon>
    </lineage>
</organism>
<feature type="region of interest" description="Disordered" evidence="5">
    <location>
        <begin position="1"/>
        <end position="145"/>
    </location>
</feature>